<dbReference type="OrthoDB" id="5650038at2"/>
<evidence type="ECO:0000313" key="2">
    <source>
        <dbReference type="Proteomes" id="UP000054422"/>
    </source>
</evidence>
<dbReference type="AlphaFoldDB" id="A0A0A2SUF2"/>
<reference evidence="1 2" key="1">
    <citation type="submission" date="2014-05" db="EMBL/GenBank/DDBJ databases">
        <authorList>
            <person name="Rizzardi K."/>
            <person name="Winiecka-Krusnell J."/>
            <person name="Ramliden M."/>
            <person name="Alm E."/>
            <person name="Andersson S."/>
            <person name="Byfors S."/>
        </authorList>
    </citation>
    <scope>NUCLEOTIDE SEQUENCE [LARGE SCALE GENOMIC DNA]</scope>
    <source>
        <strain evidence="1 2">LEGN</strain>
    </source>
</reference>
<sequence>MTQNTPILSNWFVTENYRAKAQIKYQLKYLESRLGKCFDQKDEDFCFSKEIHTLCITLANKYLDYLKLLDIHCDLKHFLPSEMFTEKSWPDIYQKIGHLKQKLSVVVDLREEAVIIAEISFLYKQIAILSEPEENSSSWEYFDELRHLFKKENIKLWLSTVVDVWNQKASLFKDPIPLFRGWALNEQQEALNFFSEPDLVNLVNAIFFYKLYPDKLFNELIHPEKLVSVRMRLGFLHDFIELLQRQLHNNALQYGLNPGVDFLFHGDELHQGILFEVNEVYKEIIQLAIKNLKVPYTPENNEKVTLERLHDLSRAYKFWFNPNRLIDAVMVLQQRLVKEGEFQDDDLAIFHQEMLILFHQLTTTECMDLYGYFANKDSRYLLYTLYSITIGRSLDWLPTLNAIEKNAIEKVYNALRCVMEALRVELKNRCITTEPYVYDLGKKNVQARRRNREAVFRIIAIYGCETRTLSKSLEKLFGSIEEASSQ</sequence>
<evidence type="ECO:0000313" key="1">
    <source>
        <dbReference type="EMBL" id="KGP64367.1"/>
    </source>
</evidence>
<proteinExistence type="predicted"/>
<gene>
    <name evidence="1" type="ORF">EP47_00565</name>
</gene>
<accession>A0A0A2SUF2</accession>
<dbReference type="EMBL" id="JNCF01000002">
    <property type="protein sequence ID" value="KGP64367.1"/>
    <property type="molecule type" value="Genomic_DNA"/>
</dbReference>
<dbReference type="RefSeq" id="WP_035886757.1">
    <property type="nucleotide sequence ID" value="NZ_JNCF01000002.1"/>
</dbReference>
<keyword evidence="2" id="KW-1185">Reference proteome</keyword>
<name>A0A0A2SUF2_9GAMM</name>
<protein>
    <submittedName>
        <fullName evidence="1">Uncharacterized protein</fullName>
    </submittedName>
</protein>
<dbReference type="Proteomes" id="UP000054422">
    <property type="component" value="Unassembled WGS sequence"/>
</dbReference>
<comment type="caution">
    <text evidence="1">The sequence shown here is derived from an EMBL/GenBank/DDBJ whole genome shotgun (WGS) entry which is preliminary data.</text>
</comment>
<organism evidence="1 2">
    <name type="scientific">Legionella norrlandica</name>
    <dbReference type="NCBI Taxonomy" id="1498499"/>
    <lineage>
        <taxon>Bacteria</taxon>
        <taxon>Pseudomonadati</taxon>
        <taxon>Pseudomonadota</taxon>
        <taxon>Gammaproteobacteria</taxon>
        <taxon>Legionellales</taxon>
        <taxon>Legionellaceae</taxon>
        <taxon>Legionella</taxon>
    </lineage>
</organism>